<reference evidence="10 11" key="1">
    <citation type="submission" date="2022-02" db="EMBL/GenBank/DDBJ databases">
        <title>Paenibacillus sp. MBLB1776 Whole Genome Shotgun Sequencing.</title>
        <authorList>
            <person name="Hwang C.Y."/>
            <person name="Cho E.-S."/>
            <person name="Seo M.-J."/>
        </authorList>
    </citation>
    <scope>NUCLEOTIDE SEQUENCE [LARGE SCALE GENOMIC DNA]</scope>
    <source>
        <strain evidence="10 11">MBLB1776</strain>
    </source>
</reference>
<dbReference type="CDD" id="cd12110">
    <property type="entry name" value="PHP_HisPPase_Hisj_like"/>
    <property type="match status" value="1"/>
</dbReference>
<dbReference type="EMBL" id="CP130318">
    <property type="protein sequence ID" value="WNQ09108.1"/>
    <property type="molecule type" value="Genomic_DNA"/>
</dbReference>
<dbReference type="Gene3D" id="3.20.20.140">
    <property type="entry name" value="Metal-dependent hydrolases"/>
    <property type="match status" value="1"/>
</dbReference>
<evidence type="ECO:0000259" key="9">
    <source>
        <dbReference type="Pfam" id="PF02811"/>
    </source>
</evidence>
<feature type="domain" description="PHP" evidence="9">
    <location>
        <begin position="7"/>
        <end position="220"/>
    </location>
</feature>
<organism evidence="10 11">
    <name type="scientific">Paenibacillus aurantius</name>
    <dbReference type="NCBI Taxonomy" id="2918900"/>
    <lineage>
        <taxon>Bacteria</taxon>
        <taxon>Bacillati</taxon>
        <taxon>Bacillota</taxon>
        <taxon>Bacilli</taxon>
        <taxon>Bacillales</taxon>
        <taxon>Paenibacillaceae</taxon>
        <taxon>Paenibacillus</taxon>
    </lineage>
</organism>
<keyword evidence="5 8" id="KW-0378">Hydrolase</keyword>
<dbReference type="RefSeq" id="WP_315602876.1">
    <property type="nucleotide sequence ID" value="NZ_CP130318.1"/>
</dbReference>
<dbReference type="PANTHER" id="PTHR21039">
    <property type="entry name" value="HISTIDINOL PHOSPHATASE-RELATED"/>
    <property type="match status" value="1"/>
</dbReference>
<evidence type="ECO:0000256" key="5">
    <source>
        <dbReference type="ARBA" id="ARBA00022801"/>
    </source>
</evidence>
<evidence type="ECO:0000256" key="3">
    <source>
        <dbReference type="ARBA" id="ARBA00013085"/>
    </source>
</evidence>
<accession>A0AA96L9A6</accession>
<dbReference type="EC" id="3.1.3.15" evidence="3 8"/>
<dbReference type="InterPro" id="IPR010140">
    <property type="entry name" value="Histidinol_P_phosphatase_HisJ"/>
</dbReference>
<keyword evidence="11" id="KW-1185">Reference proteome</keyword>
<comment type="catalytic activity">
    <reaction evidence="7 8">
        <text>L-histidinol phosphate + H2O = L-histidinol + phosphate</text>
        <dbReference type="Rhea" id="RHEA:14465"/>
        <dbReference type="ChEBI" id="CHEBI:15377"/>
        <dbReference type="ChEBI" id="CHEBI:43474"/>
        <dbReference type="ChEBI" id="CHEBI:57699"/>
        <dbReference type="ChEBI" id="CHEBI:57980"/>
        <dbReference type="EC" id="3.1.3.15"/>
    </reaction>
</comment>
<dbReference type="NCBIfam" id="NF005996">
    <property type="entry name" value="PRK08123.1"/>
    <property type="match status" value="1"/>
</dbReference>
<keyword evidence="4 8" id="KW-0028">Amino-acid biosynthesis</keyword>
<name>A0AA96L9A6_9BACL</name>
<dbReference type="AlphaFoldDB" id="A0AA96L9A6"/>
<evidence type="ECO:0000256" key="7">
    <source>
        <dbReference type="ARBA" id="ARBA00049158"/>
    </source>
</evidence>
<keyword evidence="6 8" id="KW-0368">Histidine biosynthesis</keyword>
<dbReference type="InterPro" id="IPR016195">
    <property type="entry name" value="Pol/histidinol_Pase-like"/>
</dbReference>
<dbReference type="NCBIfam" id="TIGR01856">
    <property type="entry name" value="hisJ_fam"/>
    <property type="match status" value="1"/>
</dbReference>
<sequence length="272" mass="30886">MLKWNGHTHTPYCRHGSPADAADYLEQAIRLGFDRYTFSEHPPLPQGWVDNEPLMRELAMDLQELPSYMDYVEGLKRSYAGKIEVTVGLELDYLPGRTDFADELIAPYADRLEDLLVSVHYLPGKGGMRCLDFTPADFREGILEYYGSMERVVEEYYDHVEQALEWAAYLPVRKRLGHVQLIEKFRDALPPIDDSQMNERLTRIKPKLLASGMGLDVNTAGLRVGTCGKAYVPVWFLQDCLAFGIECVYGSDAHKPEDAGAGWDWFEKAIGQ</sequence>
<dbReference type="Proteomes" id="UP001305702">
    <property type="component" value="Chromosome"/>
</dbReference>
<dbReference type="GO" id="GO:0004401">
    <property type="term" value="F:histidinol-phosphatase activity"/>
    <property type="evidence" value="ECO:0007669"/>
    <property type="project" value="UniProtKB-UniRule"/>
</dbReference>
<gene>
    <name evidence="10" type="primary">hisJ</name>
    <name evidence="10" type="ORF">MJA45_15790</name>
</gene>
<dbReference type="GO" id="GO:0000105">
    <property type="term" value="P:L-histidine biosynthetic process"/>
    <property type="evidence" value="ECO:0007669"/>
    <property type="project" value="UniProtKB-UniRule"/>
</dbReference>
<comment type="similarity">
    <text evidence="2 8">Belongs to the PHP hydrolase family. HisK subfamily.</text>
</comment>
<dbReference type="SUPFAM" id="SSF89550">
    <property type="entry name" value="PHP domain-like"/>
    <property type="match status" value="1"/>
</dbReference>
<protein>
    <recommendedName>
        <fullName evidence="3 8">Histidinol-phosphatase</fullName>
        <shortName evidence="8">HolPase</shortName>
        <ecNumber evidence="3 8">3.1.3.15</ecNumber>
    </recommendedName>
</protein>
<evidence type="ECO:0000256" key="8">
    <source>
        <dbReference type="RuleBase" id="RU366003"/>
    </source>
</evidence>
<evidence type="ECO:0000256" key="4">
    <source>
        <dbReference type="ARBA" id="ARBA00022605"/>
    </source>
</evidence>
<evidence type="ECO:0000313" key="10">
    <source>
        <dbReference type="EMBL" id="WNQ09108.1"/>
    </source>
</evidence>
<dbReference type="InterPro" id="IPR004013">
    <property type="entry name" value="PHP_dom"/>
</dbReference>
<dbReference type="KEGG" id="paun:MJA45_15790"/>
<evidence type="ECO:0000313" key="11">
    <source>
        <dbReference type="Proteomes" id="UP001305702"/>
    </source>
</evidence>
<evidence type="ECO:0000256" key="2">
    <source>
        <dbReference type="ARBA" id="ARBA00009152"/>
    </source>
</evidence>
<evidence type="ECO:0000256" key="6">
    <source>
        <dbReference type="ARBA" id="ARBA00023102"/>
    </source>
</evidence>
<proteinExistence type="inferred from homology"/>
<evidence type="ECO:0000256" key="1">
    <source>
        <dbReference type="ARBA" id="ARBA00004970"/>
    </source>
</evidence>
<dbReference type="GO" id="GO:0005737">
    <property type="term" value="C:cytoplasm"/>
    <property type="evidence" value="ECO:0007669"/>
    <property type="project" value="TreeGrafter"/>
</dbReference>
<dbReference type="Pfam" id="PF02811">
    <property type="entry name" value="PHP"/>
    <property type="match status" value="1"/>
</dbReference>
<comment type="pathway">
    <text evidence="1 8">Amino-acid biosynthesis; L-histidine biosynthesis; L-histidine from 5-phospho-alpha-D-ribose 1-diphosphate: step 8/9.</text>
</comment>
<dbReference type="PANTHER" id="PTHR21039:SF0">
    <property type="entry name" value="HISTIDINOL-PHOSPHATASE"/>
    <property type="match status" value="1"/>
</dbReference>